<evidence type="ECO:0000256" key="1">
    <source>
        <dbReference type="ARBA" id="ARBA00022729"/>
    </source>
</evidence>
<dbReference type="CDD" id="cd23992">
    <property type="entry name" value="PBP_GOBP"/>
    <property type="match status" value="2"/>
</dbReference>
<dbReference type="GO" id="GO:0005615">
    <property type="term" value="C:extracellular space"/>
    <property type="evidence" value="ECO:0007669"/>
    <property type="project" value="TreeGrafter"/>
</dbReference>
<reference evidence="2" key="1">
    <citation type="submission" date="2022-03" db="EMBL/GenBank/DDBJ databases">
        <authorList>
            <person name="Tunstrom K."/>
        </authorList>
    </citation>
    <scope>NUCLEOTIDE SEQUENCE</scope>
</reference>
<dbReference type="PANTHER" id="PTHR11857">
    <property type="entry name" value="ODORANT BINDING PROTEIN-RELATED"/>
    <property type="match status" value="1"/>
</dbReference>
<dbReference type="Pfam" id="PF01395">
    <property type="entry name" value="PBP_GOBP"/>
    <property type="match status" value="2"/>
</dbReference>
<keyword evidence="3" id="KW-1185">Reference proteome</keyword>
<dbReference type="SUPFAM" id="SSF47565">
    <property type="entry name" value="Insect pheromone/odorant-binding proteins"/>
    <property type="match status" value="2"/>
</dbReference>
<name>A0AAU9TT22_EUPED</name>
<dbReference type="InterPro" id="IPR036728">
    <property type="entry name" value="PBP_GOBP_sf"/>
</dbReference>
<sequence>MQCAKDLSITAADMEQLKNKQMPDNDNAKCFFACIYKTSGMMDDEGKLSTEGVNNIAQKYFADDPERLEKAKMFTEACKDVNDVNVSDGNKGCERAALLFKCSIEKGPKAKTDYELKEDFTKTIMACIKDNPVDLLDLMPLQQLVVPTKKEVKCLLACAYKKWGSINSKGLYDIKKAYEIAELVKNGSTAEDELRFKNAKKLVDICSKVNDEPVSDGDKGCDRAALLFKCGAENAPKLGFKLQ</sequence>
<dbReference type="GO" id="GO:0005549">
    <property type="term" value="F:odorant binding"/>
    <property type="evidence" value="ECO:0007669"/>
    <property type="project" value="InterPro"/>
</dbReference>
<accession>A0AAU9TT22</accession>
<dbReference type="SMART" id="SM00708">
    <property type="entry name" value="PhBP"/>
    <property type="match status" value="2"/>
</dbReference>
<dbReference type="EMBL" id="CAKOGL010000009">
    <property type="protein sequence ID" value="CAH2090295.1"/>
    <property type="molecule type" value="Genomic_DNA"/>
</dbReference>
<evidence type="ECO:0008006" key="4">
    <source>
        <dbReference type="Google" id="ProtNLM"/>
    </source>
</evidence>
<proteinExistence type="predicted"/>
<dbReference type="Proteomes" id="UP001153954">
    <property type="component" value="Unassembled WGS sequence"/>
</dbReference>
<comment type="caution">
    <text evidence="2">The sequence shown here is derived from an EMBL/GenBank/DDBJ whole genome shotgun (WGS) entry which is preliminary data.</text>
</comment>
<keyword evidence="1" id="KW-0732">Signal</keyword>
<gene>
    <name evidence="2" type="ORF">EEDITHA_LOCUS6265</name>
</gene>
<evidence type="ECO:0000313" key="2">
    <source>
        <dbReference type="EMBL" id="CAH2090295.1"/>
    </source>
</evidence>
<dbReference type="Gene3D" id="1.10.238.20">
    <property type="entry name" value="Pheromone/general odorant binding protein domain"/>
    <property type="match status" value="2"/>
</dbReference>
<protein>
    <recommendedName>
        <fullName evidence="4">Odorant-binding protein</fullName>
    </recommendedName>
</protein>
<organism evidence="2 3">
    <name type="scientific">Euphydryas editha</name>
    <name type="common">Edith's checkerspot</name>
    <dbReference type="NCBI Taxonomy" id="104508"/>
    <lineage>
        <taxon>Eukaryota</taxon>
        <taxon>Metazoa</taxon>
        <taxon>Ecdysozoa</taxon>
        <taxon>Arthropoda</taxon>
        <taxon>Hexapoda</taxon>
        <taxon>Insecta</taxon>
        <taxon>Pterygota</taxon>
        <taxon>Neoptera</taxon>
        <taxon>Endopterygota</taxon>
        <taxon>Lepidoptera</taxon>
        <taxon>Glossata</taxon>
        <taxon>Ditrysia</taxon>
        <taxon>Papilionoidea</taxon>
        <taxon>Nymphalidae</taxon>
        <taxon>Nymphalinae</taxon>
        <taxon>Euphydryas</taxon>
    </lineage>
</organism>
<dbReference type="AlphaFoldDB" id="A0AAU9TT22"/>
<dbReference type="GO" id="GO:0007608">
    <property type="term" value="P:sensory perception of smell"/>
    <property type="evidence" value="ECO:0007669"/>
    <property type="project" value="TreeGrafter"/>
</dbReference>
<evidence type="ECO:0000313" key="3">
    <source>
        <dbReference type="Proteomes" id="UP001153954"/>
    </source>
</evidence>
<dbReference type="InterPro" id="IPR006170">
    <property type="entry name" value="PBP/GOBP"/>
</dbReference>